<keyword evidence="7" id="KW-0482">Metalloprotease</keyword>
<dbReference type="GO" id="GO:0005886">
    <property type="term" value="C:plasma membrane"/>
    <property type="evidence" value="ECO:0007669"/>
    <property type="project" value="UniProtKB-SubCell"/>
</dbReference>
<feature type="binding site" evidence="9">
    <location>
        <position position="386"/>
    </location>
    <ligand>
        <name>Zn(2+)</name>
        <dbReference type="ChEBI" id="CHEBI:29105"/>
        <note>catalytic</note>
    </ligand>
</feature>
<evidence type="ECO:0000256" key="5">
    <source>
        <dbReference type="ARBA" id="ARBA00022801"/>
    </source>
</evidence>
<dbReference type="OMA" id="WHISEFQ"/>
<dbReference type="GO" id="GO:0043171">
    <property type="term" value="P:peptide catabolic process"/>
    <property type="evidence" value="ECO:0007669"/>
    <property type="project" value="TreeGrafter"/>
</dbReference>
<dbReference type="EMBL" id="CAEY01001565">
    <property type="status" value="NOT_ANNOTATED_CDS"/>
    <property type="molecule type" value="Genomic_DNA"/>
</dbReference>
<dbReference type="Pfam" id="PF11838">
    <property type="entry name" value="ERAP1_C"/>
    <property type="match status" value="1"/>
</dbReference>
<dbReference type="SUPFAM" id="SSF63737">
    <property type="entry name" value="Leukotriene A4 hydrolase N-terminal domain"/>
    <property type="match status" value="2"/>
</dbReference>
<dbReference type="PANTHER" id="PTHR11533:SF21">
    <property type="entry name" value="AMINOPEPTIDASE"/>
    <property type="match status" value="1"/>
</dbReference>
<dbReference type="InterPro" id="IPR001930">
    <property type="entry name" value="Peptidase_M1"/>
</dbReference>
<dbReference type="GO" id="GO:0005615">
    <property type="term" value="C:extracellular space"/>
    <property type="evidence" value="ECO:0007669"/>
    <property type="project" value="TreeGrafter"/>
</dbReference>
<dbReference type="GO" id="GO:0042277">
    <property type="term" value="F:peptide binding"/>
    <property type="evidence" value="ECO:0007669"/>
    <property type="project" value="TreeGrafter"/>
</dbReference>
<comment type="subcellular location">
    <subcellularLocation>
        <location evidence="1">Cell membrane</location>
        <topology evidence="1">Lipid-anchor</topology>
        <topology evidence="1">GPI-anchor</topology>
    </subcellularLocation>
</comment>
<evidence type="ECO:0000256" key="4">
    <source>
        <dbReference type="ARBA" id="ARBA00022723"/>
    </source>
</evidence>
<dbReference type="eggNOG" id="KOG1046">
    <property type="taxonomic scope" value="Eukaryota"/>
</dbReference>
<dbReference type="Proteomes" id="UP000015104">
    <property type="component" value="Unassembled WGS sequence"/>
</dbReference>
<sequence>MRLSSVNLCNVTIFLCLLVVLNFMSSTLQSEVTFNDDLDEDYLDEEALDKRNFVNKSLRSSRLSNMSLRFTSRESPLVEPYVRLSSSLFKPFRYQIYWDLSEGIETFSGTVRVSFIVLSSTRSLAIQVNTLNITSLSLNYQDTNEEIIVSKSWLDKSNIYAIETQSNVTDNRLITMFIQFKGTFQTFGFLIHQSTTPTPRYTYMTKFEPIHARKAFPCFDEPDMKAHFKISVKHNSSLTAYSNMPLESIKKFDGKTDDNGNNWHISEFQESPLMTTYLVALVVCDCHRSVASTSQGVELGIITLKEDANKTDYALSIAVKCMEFFQQYLGIGYKFPKLDIFAAPHYPSFGMEHSGLIIQFYNRILYQKDGKYEVYNKEWILYTTAHEIAHQWFGNLVTLRWWEHTWLNEGFATYFATKAVDFVDPEMSSDDLFLINRYRTSLYYDLKGIYTPWNRTIAPITHSNQIKQSFSWLSYQKGGSILRMMEDFLGSDNINKLMRSYLTKFADSNVETNDFSEEAGKYYSEINMTEFIDSWTKQSGCPIINVVWNNDGTVRLSQLSSLAHKSIREASKNSDSNDSLINATDPERSSPHIDSSSSSSSPKFNKSINESSVTWLIPITYKTSDGFSGLIWLTKAHQDYKLCDNCSWVVFNVNKKGYYVVNYSPSQWLVLIDALSSEPESFTSETFTGLLLDGYHLCELGLMEVSTFFSLLSNIKRYSNLASLSLALSTSKVPFGAPAFGEGRYLLNEFRRDLIESIYHKVSMTQKSYNEDYAKMILRYELLEDACEMKVPDCLKDASNYLLSWINDSSAYIPVYMQNVVFRYGMATLNNFTYWESILHNLLTGNLHGIKGTALIRGLFAIKEDNLREKAYSLLKDTEYEIEASVLIESKCPTISTRPNPLKSSVLKWLINENLYGFPWRNEKKSIQLSMDDQSEATLSPLSSSPIKPFHYSINLLFLPSPSSMVKGSLDLRFTLNGTTKHCLFLVGPQLSITSVSAYSINLLTNYRRKQLIFNSFHYRPNNLFAIQFQNFLEPGNYSIHLTYTGNYSSAIAKGYQQQSNGGSSMSLGTVELRGGSRLFPVFNHSLDSPTSFNINLVYRLTADEPLISSSSNHHPEGATIIHSASTLFDQILPSQLRITLAPDSVRLVHLKELIDVNETVLQNLDNSI</sequence>
<keyword evidence="5" id="KW-0378">Hydrolase</keyword>
<dbReference type="KEGG" id="tut:107360667"/>
<dbReference type="InterPro" id="IPR034016">
    <property type="entry name" value="M1_APN-typ"/>
</dbReference>
<protein>
    <recommendedName>
        <fullName evidence="18">Aminopeptidase</fullName>
    </recommendedName>
</protein>
<dbReference type="Gene3D" id="2.60.40.1730">
    <property type="entry name" value="tricorn interacting facor f3 domain"/>
    <property type="match status" value="2"/>
</dbReference>
<evidence type="ECO:0000256" key="6">
    <source>
        <dbReference type="ARBA" id="ARBA00022833"/>
    </source>
</evidence>
<dbReference type="InterPro" id="IPR050344">
    <property type="entry name" value="Peptidase_M1_aminopeptidases"/>
</dbReference>
<dbReference type="Pfam" id="PF17900">
    <property type="entry name" value="Peptidase_M1_N"/>
    <property type="match status" value="1"/>
</dbReference>
<feature type="binding site" evidence="9">
    <location>
        <position position="390"/>
    </location>
    <ligand>
        <name>Zn(2+)</name>
        <dbReference type="ChEBI" id="CHEBI:29105"/>
        <note>catalytic</note>
    </ligand>
</feature>
<comment type="similarity">
    <text evidence="2">Belongs to the peptidase M1 family.</text>
</comment>
<dbReference type="InterPro" id="IPR045357">
    <property type="entry name" value="Aminopeptidase_N-like_N"/>
</dbReference>
<dbReference type="AlphaFoldDB" id="T1K479"/>
<keyword evidence="6 9" id="KW-0862">Zinc</keyword>
<keyword evidence="3" id="KW-0645">Protease</keyword>
<evidence type="ECO:0000256" key="7">
    <source>
        <dbReference type="ARBA" id="ARBA00023049"/>
    </source>
</evidence>
<evidence type="ECO:0000256" key="10">
    <source>
        <dbReference type="PIRSR" id="PIRSR634016-4"/>
    </source>
</evidence>
<reference evidence="16" key="2">
    <citation type="submission" date="2015-06" db="UniProtKB">
        <authorList>
            <consortium name="EnsemblMetazoa"/>
        </authorList>
    </citation>
    <scope>IDENTIFICATION</scope>
</reference>
<dbReference type="GO" id="GO:0008270">
    <property type="term" value="F:zinc ion binding"/>
    <property type="evidence" value="ECO:0007669"/>
    <property type="project" value="InterPro"/>
</dbReference>
<feature type="compositionally biased region" description="Low complexity" evidence="11">
    <location>
        <begin position="592"/>
        <end position="605"/>
    </location>
</feature>
<comment type="cofactor">
    <cofactor evidence="9">
        <name>Zn(2+)</name>
        <dbReference type="ChEBI" id="CHEBI:29105"/>
    </cofactor>
    <text evidence="9">Binds 1 zinc ion per subunit.</text>
</comment>
<dbReference type="GO" id="GO:0006508">
    <property type="term" value="P:proteolysis"/>
    <property type="evidence" value="ECO:0007669"/>
    <property type="project" value="UniProtKB-KW"/>
</dbReference>
<evidence type="ECO:0000256" key="12">
    <source>
        <dbReference type="SAM" id="SignalP"/>
    </source>
</evidence>
<dbReference type="Gene3D" id="1.25.50.20">
    <property type="match status" value="1"/>
</dbReference>
<feature type="domain" description="Peptidase M1 membrane alanine aminopeptidase" evidence="13">
    <location>
        <begin position="313"/>
        <end position="535"/>
    </location>
</feature>
<feature type="active site" description="Proton acceptor" evidence="8">
    <location>
        <position position="387"/>
    </location>
</feature>
<dbReference type="InterPro" id="IPR027268">
    <property type="entry name" value="Peptidase_M4/M1_CTD_sf"/>
</dbReference>
<proteinExistence type="inferred from homology"/>
<dbReference type="GO" id="GO:0070006">
    <property type="term" value="F:metalloaminopeptidase activity"/>
    <property type="evidence" value="ECO:0007669"/>
    <property type="project" value="TreeGrafter"/>
</dbReference>
<reference evidence="17" key="1">
    <citation type="submission" date="2011-08" db="EMBL/GenBank/DDBJ databases">
        <authorList>
            <person name="Rombauts S."/>
        </authorList>
    </citation>
    <scope>NUCLEOTIDE SEQUENCE</scope>
    <source>
        <strain evidence="17">London</strain>
    </source>
</reference>
<dbReference type="InterPro" id="IPR014782">
    <property type="entry name" value="Peptidase_M1_dom"/>
</dbReference>
<evidence type="ECO:0000256" key="9">
    <source>
        <dbReference type="PIRSR" id="PIRSR634016-3"/>
    </source>
</evidence>
<dbReference type="PANTHER" id="PTHR11533">
    <property type="entry name" value="PROTEASE M1 ZINC METALLOPROTEASE"/>
    <property type="match status" value="1"/>
</dbReference>
<evidence type="ECO:0000256" key="11">
    <source>
        <dbReference type="SAM" id="MobiDB-lite"/>
    </source>
</evidence>
<feature type="chain" id="PRO_5004591061" description="Aminopeptidase" evidence="12">
    <location>
        <begin position="30"/>
        <end position="1169"/>
    </location>
</feature>
<evidence type="ECO:0000259" key="13">
    <source>
        <dbReference type="Pfam" id="PF01433"/>
    </source>
</evidence>
<feature type="compositionally biased region" description="Polar residues" evidence="11">
    <location>
        <begin position="573"/>
        <end position="582"/>
    </location>
</feature>
<accession>T1K479</accession>
<name>T1K479_TETUR</name>
<dbReference type="STRING" id="32264.T1K479"/>
<dbReference type="InterPro" id="IPR042097">
    <property type="entry name" value="Aminopeptidase_N-like_N_sf"/>
</dbReference>
<keyword evidence="12" id="KW-0732">Signal</keyword>
<dbReference type="SUPFAM" id="SSF55486">
    <property type="entry name" value="Metalloproteases ('zincins'), catalytic domain"/>
    <property type="match status" value="1"/>
</dbReference>
<dbReference type="Gene3D" id="1.10.390.10">
    <property type="entry name" value="Neutral Protease Domain 2"/>
    <property type="match status" value="1"/>
</dbReference>
<dbReference type="CDD" id="cd09601">
    <property type="entry name" value="M1_APN-Q_like"/>
    <property type="match status" value="1"/>
</dbReference>
<feature type="domain" description="ERAP1-like C-terminal" evidence="14">
    <location>
        <begin position="648"/>
        <end position="876"/>
    </location>
</feature>
<evidence type="ECO:0008006" key="18">
    <source>
        <dbReference type="Google" id="ProtNLM"/>
    </source>
</evidence>
<dbReference type="EnsemblMetazoa" id="tetur05g01630.1">
    <property type="protein sequence ID" value="tetur05g01630.1"/>
    <property type="gene ID" value="tetur05g01630"/>
</dbReference>
<dbReference type="InterPro" id="IPR024571">
    <property type="entry name" value="ERAP1-like_C_dom"/>
</dbReference>
<evidence type="ECO:0000259" key="14">
    <source>
        <dbReference type="Pfam" id="PF11838"/>
    </source>
</evidence>
<dbReference type="Gene3D" id="2.60.40.1910">
    <property type="match status" value="1"/>
</dbReference>
<evidence type="ECO:0000313" key="16">
    <source>
        <dbReference type="EnsemblMetazoa" id="tetur05g01630.1"/>
    </source>
</evidence>
<evidence type="ECO:0000256" key="3">
    <source>
        <dbReference type="ARBA" id="ARBA00022670"/>
    </source>
</evidence>
<feature type="region of interest" description="Disordered" evidence="11">
    <location>
        <begin position="570"/>
        <end position="605"/>
    </location>
</feature>
<feature type="site" description="Transition state stabilizer" evidence="10">
    <location>
        <position position="475"/>
    </location>
</feature>
<feature type="signal peptide" evidence="12">
    <location>
        <begin position="1"/>
        <end position="29"/>
    </location>
</feature>
<gene>
    <name evidence="16" type="primary">107360667</name>
</gene>
<dbReference type="HOGENOM" id="CLU_274335_0_0_1"/>
<evidence type="ECO:0000256" key="8">
    <source>
        <dbReference type="PIRSR" id="PIRSR634016-1"/>
    </source>
</evidence>
<evidence type="ECO:0000259" key="15">
    <source>
        <dbReference type="Pfam" id="PF17900"/>
    </source>
</evidence>
<feature type="binding site" evidence="9">
    <location>
        <position position="409"/>
    </location>
    <ligand>
        <name>Zn(2+)</name>
        <dbReference type="ChEBI" id="CHEBI:29105"/>
        <note>catalytic</note>
    </ligand>
</feature>
<feature type="domain" description="Aminopeptidase N-like N-terminal" evidence="15">
    <location>
        <begin position="93"/>
        <end position="278"/>
    </location>
</feature>
<organism evidence="16 17">
    <name type="scientific">Tetranychus urticae</name>
    <name type="common">Two-spotted spider mite</name>
    <dbReference type="NCBI Taxonomy" id="32264"/>
    <lineage>
        <taxon>Eukaryota</taxon>
        <taxon>Metazoa</taxon>
        <taxon>Ecdysozoa</taxon>
        <taxon>Arthropoda</taxon>
        <taxon>Chelicerata</taxon>
        <taxon>Arachnida</taxon>
        <taxon>Acari</taxon>
        <taxon>Acariformes</taxon>
        <taxon>Trombidiformes</taxon>
        <taxon>Prostigmata</taxon>
        <taxon>Eleutherengona</taxon>
        <taxon>Raphignathae</taxon>
        <taxon>Tetranychoidea</taxon>
        <taxon>Tetranychidae</taxon>
        <taxon>Tetranychus</taxon>
    </lineage>
</organism>
<dbReference type="GO" id="GO:0005737">
    <property type="term" value="C:cytoplasm"/>
    <property type="evidence" value="ECO:0007669"/>
    <property type="project" value="TreeGrafter"/>
</dbReference>
<keyword evidence="17" id="KW-1185">Reference proteome</keyword>
<dbReference type="PRINTS" id="PR00756">
    <property type="entry name" value="ALADIPTASE"/>
</dbReference>
<evidence type="ECO:0000313" key="17">
    <source>
        <dbReference type="Proteomes" id="UP000015104"/>
    </source>
</evidence>
<evidence type="ECO:0000256" key="1">
    <source>
        <dbReference type="ARBA" id="ARBA00004609"/>
    </source>
</evidence>
<dbReference type="OrthoDB" id="10031169at2759"/>
<evidence type="ECO:0000256" key="2">
    <source>
        <dbReference type="ARBA" id="ARBA00010136"/>
    </source>
</evidence>
<keyword evidence="4 9" id="KW-0479">Metal-binding</keyword>
<dbReference type="Pfam" id="PF01433">
    <property type="entry name" value="Peptidase_M1"/>
    <property type="match status" value="1"/>
</dbReference>